<feature type="binding site" evidence="6">
    <location>
        <position position="197"/>
    </location>
    <ligand>
        <name>substrate</name>
    </ligand>
</feature>
<dbReference type="Gene3D" id="3.90.230.10">
    <property type="entry name" value="Creatinase/methionine aminopeptidase superfamily"/>
    <property type="match status" value="1"/>
</dbReference>
<evidence type="ECO:0000313" key="10">
    <source>
        <dbReference type="Proteomes" id="UP000034855"/>
    </source>
</evidence>
<dbReference type="GO" id="GO:0006508">
    <property type="term" value="P:proteolysis"/>
    <property type="evidence" value="ECO:0007669"/>
    <property type="project" value="UniProtKB-KW"/>
</dbReference>
<comment type="subunit">
    <text evidence="6">Monomer.</text>
</comment>
<dbReference type="InterPro" id="IPR001714">
    <property type="entry name" value="Pept_M24_MAP"/>
</dbReference>
<dbReference type="GO" id="GO:0004239">
    <property type="term" value="F:initiator methionyl aminopeptidase activity"/>
    <property type="evidence" value="ECO:0007669"/>
    <property type="project" value="UniProtKB-UniRule"/>
</dbReference>
<feature type="binding site" evidence="6">
    <location>
        <position position="82"/>
    </location>
    <ligand>
        <name>substrate</name>
    </ligand>
</feature>
<evidence type="ECO:0000256" key="5">
    <source>
        <dbReference type="ARBA" id="ARBA00022801"/>
    </source>
</evidence>
<gene>
    <name evidence="6" type="primary">map</name>
    <name evidence="9" type="ORF">UT67_C0003G0024</name>
</gene>
<keyword evidence="5 6" id="KW-0378">Hydrolase</keyword>
<feature type="binding site" evidence="6">
    <location>
        <position position="224"/>
    </location>
    <ligand>
        <name>a divalent metal cation</name>
        <dbReference type="ChEBI" id="CHEBI:60240"/>
        <label>2</label>
        <note>catalytic</note>
    </ligand>
</feature>
<dbReference type="PRINTS" id="PR00599">
    <property type="entry name" value="MAPEPTIDASE"/>
</dbReference>
<comment type="caution">
    <text evidence="9">The sequence shown here is derived from an EMBL/GenBank/DDBJ whole genome shotgun (WGS) entry which is preliminary data.</text>
</comment>
<dbReference type="InterPro" id="IPR000994">
    <property type="entry name" value="Pept_M24"/>
</dbReference>
<feature type="binding site" evidence="6">
    <location>
        <position position="255"/>
    </location>
    <ligand>
        <name>a divalent metal cation</name>
        <dbReference type="ChEBI" id="CHEBI:60240"/>
        <label>1</label>
    </ligand>
</feature>
<comment type="catalytic activity">
    <reaction evidence="6 7">
        <text>Release of N-terminal amino acids, preferentially methionine, from peptides and arylamides.</text>
        <dbReference type="EC" id="3.4.11.18"/>
    </reaction>
</comment>
<feature type="binding site" evidence="6">
    <location>
        <position position="126"/>
    </location>
    <ligand>
        <name>a divalent metal cation</name>
        <dbReference type="ChEBI" id="CHEBI:60240"/>
        <label>2</label>
        <note>catalytic</note>
    </ligand>
</feature>
<dbReference type="NCBIfam" id="TIGR00500">
    <property type="entry name" value="met_pdase_I"/>
    <property type="match status" value="1"/>
</dbReference>
<organism evidence="9 10">
    <name type="scientific">Candidatus Magasanikbacteria bacterium GW2011_GWA2_40_10</name>
    <dbReference type="NCBI Taxonomy" id="1619037"/>
    <lineage>
        <taxon>Bacteria</taxon>
        <taxon>Candidatus Magasanikiibacteriota</taxon>
    </lineage>
</organism>
<evidence type="ECO:0000256" key="2">
    <source>
        <dbReference type="ARBA" id="ARBA00022438"/>
    </source>
</evidence>
<evidence type="ECO:0000256" key="1">
    <source>
        <dbReference type="ARBA" id="ARBA00002521"/>
    </source>
</evidence>
<keyword evidence="2 6" id="KW-0031">Aminopeptidase</keyword>
<dbReference type="InterPro" id="IPR002467">
    <property type="entry name" value="Pept_M24A_MAP1"/>
</dbReference>
<dbReference type="STRING" id="1619037.UT67_C0003G0024"/>
<comment type="function">
    <text evidence="1 6">Removes the N-terminal methionine from nascent proteins. The N-terminal methionine is often cleaved when the second residue in the primary sequence is small and uncharged (Met-Ala-, Cys, Gly, Pro, Ser, Thr, or Val). Requires deformylation of the N(alpha)-formylated initiator methionine before it can be hydrolyzed.</text>
</comment>
<comment type="similarity">
    <text evidence="6">Belongs to the peptidase M24A family. Methionine aminopeptidase type 1 subfamily.</text>
</comment>
<dbReference type="Proteomes" id="UP000034855">
    <property type="component" value="Unassembled WGS sequence"/>
</dbReference>
<dbReference type="Pfam" id="PF00557">
    <property type="entry name" value="Peptidase_M24"/>
    <property type="match status" value="1"/>
</dbReference>
<comment type="cofactor">
    <cofactor evidence="6">
        <name>Co(2+)</name>
        <dbReference type="ChEBI" id="CHEBI:48828"/>
    </cofactor>
    <cofactor evidence="6">
        <name>Zn(2+)</name>
        <dbReference type="ChEBI" id="CHEBI:29105"/>
    </cofactor>
    <cofactor evidence="6">
        <name>Mn(2+)</name>
        <dbReference type="ChEBI" id="CHEBI:29035"/>
    </cofactor>
    <cofactor evidence="6">
        <name>Fe(2+)</name>
        <dbReference type="ChEBI" id="CHEBI:29033"/>
    </cofactor>
    <text evidence="6">Binds 2 divalent metal cations per subunit. Has a high-affinity and a low affinity metal-binding site. The true nature of the physiological cofactor is under debate. The enzyme is active with cobalt, zinc, manganese or divalent iron ions. Most likely, methionine aminopeptidases function as mononuclear Fe(2+)-metalloproteases under physiological conditions, and the catalytically relevant metal-binding site has been assigned to the histidine-containing high-affinity site.</text>
</comment>
<feature type="domain" description="Peptidase M24" evidence="8">
    <location>
        <begin position="11"/>
        <end position="262"/>
    </location>
</feature>
<feature type="binding site" evidence="6">
    <location>
        <position position="100"/>
    </location>
    <ligand>
        <name>a divalent metal cation</name>
        <dbReference type="ChEBI" id="CHEBI:60240"/>
        <label>1</label>
    </ligand>
</feature>
<dbReference type="EC" id="3.4.11.18" evidence="6 7"/>
<dbReference type="SUPFAM" id="SSF55920">
    <property type="entry name" value="Creatinase/aminopeptidase"/>
    <property type="match status" value="1"/>
</dbReference>
<dbReference type="GO" id="GO:0046872">
    <property type="term" value="F:metal ion binding"/>
    <property type="evidence" value="ECO:0007669"/>
    <property type="project" value="UniProtKB-UniRule"/>
</dbReference>
<feature type="binding site" evidence="6">
    <location>
        <position position="190"/>
    </location>
    <ligand>
        <name>a divalent metal cation</name>
        <dbReference type="ChEBI" id="CHEBI:60240"/>
        <label>2</label>
        <note>catalytic</note>
    </ligand>
</feature>
<name>A0A0G0SK92_9BACT</name>
<evidence type="ECO:0000256" key="4">
    <source>
        <dbReference type="ARBA" id="ARBA00022723"/>
    </source>
</evidence>
<feature type="binding site" evidence="6">
    <location>
        <position position="255"/>
    </location>
    <ligand>
        <name>a divalent metal cation</name>
        <dbReference type="ChEBI" id="CHEBI:60240"/>
        <label>2</label>
        <note>catalytic</note>
    </ligand>
</feature>
<protein>
    <recommendedName>
        <fullName evidence="6 7">Methionine aminopeptidase</fullName>
        <shortName evidence="6">MAP</shortName>
        <shortName evidence="6">MetAP</shortName>
        <ecNumber evidence="6 7">3.4.11.18</ecNumber>
    </recommendedName>
    <alternativeName>
        <fullName evidence="6">Peptidase M</fullName>
    </alternativeName>
</protein>
<dbReference type="PANTHER" id="PTHR43330:SF27">
    <property type="entry name" value="METHIONINE AMINOPEPTIDASE"/>
    <property type="match status" value="1"/>
</dbReference>
<evidence type="ECO:0000313" key="9">
    <source>
        <dbReference type="EMBL" id="KKR35150.1"/>
    </source>
</evidence>
<sequence length="275" mass="30246">MLIKTPEEIIKIKEGGQIIGRILEDLANMCKPGVSTWEIDMAAEKMIIEAGGRPAFKGYKNKPSDPTFPSTICASVNEELVHGIAKKEVILKNGDIFTIDIGMEWPCENQKSKIKNQNLTSGYYTDTAITVPIGKIAPKTRELLRVTQESLEAAIKVIKPGNTVADIGRAIEDFVKSQGRYGIIRDLVGHGVGHAVHEEPRIPNFYDRSLDFFVLKPGMVIAIEPMVALGCWRVTTATDGWTIVMADGSLSAHFEHTIIVTKSGNFVATRRPSEL</sequence>
<dbReference type="PANTHER" id="PTHR43330">
    <property type="entry name" value="METHIONINE AMINOPEPTIDASE"/>
    <property type="match status" value="1"/>
</dbReference>
<keyword evidence="3 6" id="KW-0645">Protease</keyword>
<evidence type="ECO:0000256" key="6">
    <source>
        <dbReference type="HAMAP-Rule" id="MF_01974"/>
    </source>
</evidence>
<accession>A0A0G0SK92</accession>
<evidence type="ECO:0000256" key="7">
    <source>
        <dbReference type="RuleBase" id="RU003653"/>
    </source>
</evidence>
<dbReference type="GO" id="GO:0070006">
    <property type="term" value="F:metalloaminopeptidase activity"/>
    <property type="evidence" value="ECO:0007669"/>
    <property type="project" value="UniProtKB-UniRule"/>
</dbReference>
<keyword evidence="4 6" id="KW-0479">Metal-binding</keyword>
<dbReference type="AlphaFoldDB" id="A0A0G0SK92"/>
<dbReference type="InterPro" id="IPR036005">
    <property type="entry name" value="Creatinase/aminopeptidase-like"/>
</dbReference>
<proteinExistence type="inferred from homology"/>
<dbReference type="HAMAP" id="MF_01974">
    <property type="entry name" value="MetAP_1"/>
    <property type="match status" value="1"/>
</dbReference>
<feature type="binding site" evidence="6">
    <location>
        <position position="126"/>
    </location>
    <ligand>
        <name>a divalent metal cation</name>
        <dbReference type="ChEBI" id="CHEBI:60240"/>
        <label>1</label>
    </ligand>
</feature>
<dbReference type="CDD" id="cd01086">
    <property type="entry name" value="MetAP1"/>
    <property type="match status" value="1"/>
</dbReference>
<evidence type="ECO:0000256" key="3">
    <source>
        <dbReference type="ARBA" id="ARBA00022670"/>
    </source>
</evidence>
<reference evidence="9 10" key="1">
    <citation type="journal article" date="2015" name="Nature">
        <title>rRNA introns, odd ribosomes, and small enigmatic genomes across a large radiation of phyla.</title>
        <authorList>
            <person name="Brown C.T."/>
            <person name="Hug L.A."/>
            <person name="Thomas B.C."/>
            <person name="Sharon I."/>
            <person name="Castelle C.J."/>
            <person name="Singh A."/>
            <person name="Wilkins M.J."/>
            <person name="Williams K.H."/>
            <person name="Banfield J.F."/>
        </authorList>
    </citation>
    <scope>NUCLEOTIDE SEQUENCE [LARGE SCALE GENOMIC DNA]</scope>
</reference>
<dbReference type="PATRIC" id="fig|1619037.3.peg.116"/>
<evidence type="ECO:0000259" key="8">
    <source>
        <dbReference type="Pfam" id="PF00557"/>
    </source>
</evidence>
<dbReference type="GO" id="GO:0005829">
    <property type="term" value="C:cytosol"/>
    <property type="evidence" value="ECO:0007669"/>
    <property type="project" value="TreeGrafter"/>
</dbReference>
<dbReference type="EMBL" id="LBXR01000003">
    <property type="protein sequence ID" value="KKR35150.1"/>
    <property type="molecule type" value="Genomic_DNA"/>
</dbReference>